<evidence type="ECO:0000313" key="2">
    <source>
        <dbReference type="Proteomes" id="UP000637513"/>
    </source>
</evidence>
<gene>
    <name evidence="1" type="ORF">H8700_11025</name>
</gene>
<comment type="caution">
    <text evidence="1">The sequence shown here is derived from an EMBL/GenBank/DDBJ whole genome shotgun (WGS) entry which is preliminary data.</text>
</comment>
<protein>
    <recommendedName>
        <fullName evidence="3">Regulatory protein MerR</fullName>
    </recommendedName>
</protein>
<evidence type="ECO:0000313" key="1">
    <source>
        <dbReference type="EMBL" id="MBC8558233.1"/>
    </source>
</evidence>
<dbReference type="Proteomes" id="UP000637513">
    <property type="component" value="Unassembled WGS sequence"/>
</dbReference>
<accession>A0ABR7MYG5</accession>
<keyword evidence="2" id="KW-1185">Reference proteome</keyword>
<dbReference type="EMBL" id="JACRSW010000035">
    <property type="protein sequence ID" value="MBC8558233.1"/>
    <property type="molecule type" value="Genomic_DNA"/>
</dbReference>
<proteinExistence type="predicted"/>
<evidence type="ECO:0008006" key="3">
    <source>
        <dbReference type="Google" id="ProtNLM"/>
    </source>
</evidence>
<dbReference type="RefSeq" id="WP_022140808.1">
    <property type="nucleotide sequence ID" value="NZ_JACRSW010000035.1"/>
</dbReference>
<name>A0ABR7MYG5_9FIRM</name>
<sequence length="84" mass="9808">MYTNVCKHCHKVFKSKIRTMCCNDCRKEDENQLDDIVQYLKLYPNSNALQIAEELGIHPYIVVKFIDEGWLGKVNGTFSRLPDE</sequence>
<reference evidence="1 2" key="1">
    <citation type="submission" date="2020-08" db="EMBL/GenBank/DDBJ databases">
        <title>Genome public.</title>
        <authorList>
            <person name="Liu C."/>
            <person name="Sun Q."/>
        </authorList>
    </citation>
    <scope>NUCLEOTIDE SEQUENCE [LARGE SCALE GENOMIC DNA]</scope>
    <source>
        <strain evidence="1 2">BX3</strain>
    </source>
</reference>
<organism evidence="1 2">
    <name type="scientific">Jutongia hominis</name>
    <dbReference type="NCBI Taxonomy" id="2763664"/>
    <lineage>
        <taxon>Bacteria</taxon>
        <taxon>Bacillati</taxon>
        <taxon>Bacillota</taxon>
        <taxon>Clostridia</taxon>
        <taxon>Lachnospirales</taxon>
        <taxon>Lachnospiraceae</taxon>
        <taxon>Jutongia</taxon>
    </lineage>
</organism>